<keyword evidence="1" id="KW-0812">Transmembrane</keyword>
<feature type="transmembrane region" description="Helical" evidence="1">
    <location>
        <begin position="7"/>
        <end position="33"/>
    </location>
</feature>
<gene>
    <name evidence="2" type="ORF">DP131_06145</name>
</gene>
<keyword evidence="1" id="KW-0472">Membrane</keyword>
<dbReference type="EMBL" id="QMAU01000026">
    <property type="protein sequence ID" value="RXI57020.1"/>
    <property type="molecule type" value="Genomic_DNA"/>
</dbReference>
<feature type="transmembrane region" description="Helical" evidence="1">
    <location>
        <begin position="115"/>
        <end position="135"/>
    </location>
</feature>
<accession>A0ABY0EQ29</accession>
<proteinExistence type="predicted"/>
<comment type="caution">
    <text evidence="2">The sequence shown here is derived from an EMBL/GenBank/DDBJ whole genome shotgun (WGS) entry which is preliminary data.</text>
</comment>
<evidence type="ECO:0000313" key="3">
    <source>
        <dbReference type="Proteomes" id="UP000290273"/>
    </source>
</evidence>
<reference evidence="2 3" key="1">
    <citation type="submission" date="2018-06" db="EMBL/GenBank/DDBJ databases">
        <title>Genome conservation of Clostridium tetani.</title>
        <authorList>
            <person name="Bruggemann H."/>
            <person name="Popoff M.R."/>
        </authorList>
    </citation>
    <scope>NUCLEOTIDE SEQUENCE [LARGE SCALE GENOMIC DNA]</scope>
    <source>
        <strain evidence="2 3">63.05</strain>
    </source>
</reference>
<dbReference type="Proteomes" id="UP000290273">
    <property type="component" value="Unassembled WGS sequence"/>
</dbReference>
<protein>
    <submittedName>
        <fullName evidence="2">Uncharacterized protein</fullName>
    </submittedName>
</protein>
<organism evidence="2 3">
    <name type="scientific">Clostridium tetani</name>
    <dbReference type="NCBI Taxonomy" id="1513"/>
    <lineage>
        <taxon>Bacteria</taxon>
        <taxon>Bacillati</taxon>
        <taxon>Bacillota</taxon>
        <taxon>Clostridia</taxon>
        <taxon>Eubacteriales</taxon>
        <taxon>Clostridiaceae</taxon>
        <taxon>Clostridium</taxon>
    </lineage>
</organism>
<feature type="transmembrane region" description="Helical" evidence="1">
    <location>
        <begin position="76"/>
        <end position="95"/>
    </location>
</feature>
<evidence type="ECO:0000313" key="2">
    <source>
        <dbReference type="EMBL" id="RXI57020.1"/>
    </source>
</evidence>
<keyword evidence="1" id="KW-1133">Transmembrane helix</keyword>
<feature type="transmembrane region" description="Helical" evidence="1">
    <location>
        <begin position="45"/>
        <end position="64"/>
    </location>
</feature>
<evidence type="ECO:0000256" key="1">
    <source>
        <dbReference type="SAM" id="Phobius"/>
    </source>
</evidence>
<sequence length="142" mass="17096">MKKKSFLLVTILIFTFFIVFHSINKYFIIPFYLKDMRLIYTNSRYFYYISYGVLIFTIIYFALTDFIKNKFKISKSNIVIINIQVGIYLILSNIIRMKIASKFLINRLNLNPWQYPLLIIMFLFSTLYGLVWIYISNKFIGN</sequence>
<name>A0ABY0EQ29_CLOTA</name>